<feature type="signal peptide" evidence="2">
    <location>
        <begin position="1"/>
        <end position="23"/>
    </location>
</feature>
<accession>A0ABV7WVH7</accession>
<evidence type="ECO:0000313" key="4">
    <source>
        <dbReference type="Proteomes" id="UP001595613"/>
    </source>
</evidence>
<sequence>MRIQSAISVIALVSGLIAGPAFAQSLTIGGEVVADADVAAVQARCDELKLASEGSISESTEQATDEVTDEDGAVVEENDGASSDEPEVNGMDQALATIDLETITLADCEAGGWITQ</sequence>
<evidence type="ECO:0008006" key="5">
    <source>
        <dbReference type="Google" id="ProtNLM"/>
    </source>
</evidence>
<evidence type="ECO:0000256" key="2">
    <source>
        <dbReference type="SAM" id="SignalP"/>
    </source>
</evidence>
<reference evidence="4" key="1">
    <citation type="journal article" date="2019" name="Int. J. Syst. Evol. Microbiol.">
        <title>The Global Catalogue of Microorganisms (GCM) 10K type strain sequencing project: providing services to taxonomists for standard genome sequencing and annotation.</title>
        <authorList>
            <consortium name="The Broad Institute Genomics Platform"/>
            <consortium name="The Broad Institute Genome Sequencing Center for Infectious Disease"/>
            <person name="Wu L."/>
            <person name="Ma J."/>
        </authorList>
    </citation>
    <scope>NUCLEOTIDE SEQUENCE [LARGE SCALE GENOMIC DNA]</scope>
    <source>
        <strain evidence="4">KCTC 42281</strain>
    </source>
</reference>
<evidence type="ECO:0000313" key="3">
    <source>
        <dbReference type="EMBL" id="MFC3703305.1"/>
    </source>
</evidence>
<comment type="caution">
    <text evidence="3">The sequence shown here is derived from an EMBL/GenBank/DDBJ whole genome shotgun (WGS) entry which is preliminary data.</text>
</comment>
<dbReference type="RefSeq" id="WP_380094030.1">
    <property type="nucleotide sequence ID" value="NZ_JBHRYD010000001.1"/>
</dbReference>
<organism evidence="3 4">
    <name type="scientific">Devosia honganensis</name>
    <dbReference type="NCBI Taxonomy" id="1610527"/>
    <lineage>
        <taxon>Bacteria</taxon>
        <taxon>Pseudomonadati</taxon>
        <taxon>Pseudomonadota</taxon>
        <taxon>Alphaproteobacteria</taxon>
        <taxon>Hyphomicrobiales</taxon>
        <taxon>Devosiaceae</taxon>
        <taxon>Devosia</taxon>
    </lineage>
</organism>
<proteinExistence type="predicted"/>
<protein>
    <recommendedName>
        <fullName evidence="5">Secreted protein</fullName>
    </recommendedName>
</protein>
<feature type="chain" id="PRO_5046005787" description="Secreted protein" evidence="2">
    <location>
        <begin position="24"/>
        <end position="116"/>
    </location>
</feature>
<keyword evidence="2" id="KW-0732">Signal</keyword>
<gene>
    <name evidence="3" type="ORF">ACFOOL_00885</name>
</gene>
<feature type="region of interest" description="Disordered" evidence="1">
    <location>
        <begin position="52"/>
        <end position="92"/>
    </location>
</feature>
<feature type="compositionally biased region" description="Acidic residues" evidence="1">
    <location>
        <begin position="63"/>
        <end position="87"/>
    </location>
</feature>
<evidence type="ECO:0000256" key="1">
    <source>
        <dbReference type="SAM" id="MobiDB-lite"/>
    </source>
</evidence>
<name>A0ABV7WVH7_9HYPH</name>
<dbReference type="Proteomes" id="UP001595613">
    <property type="component" value="Unassembled WGS sequence"/>
</dbReference>
<keyword evidence="4" id="KW-1185">Reference proteome</keyword>
<dbReference type="EMBL" id="JBHRYD010000001">
    <property type="protein sequence ID" value="MFC3703305.1"/>
    <property type="molecule type" value="Genomic_DNA"/>
</dbReference>